<dbReference type="GeneID" id="19970211"/>
<protein>
    <submittedName>
        <fullName evidence="3">Uncharacterized protein</fullName>
    </submittedName>
</protein>
<gene>
    <name evidence="3" type="ORF">HMPREF1541_02872</name>
</gene>
<feature type="region of interest" description="Disordered" evidence="1">
    <location>
        <begin position="122"/>
        <end position="158"/>
    </location>
</feature>
<dbReference type="Proteomes" id="UP000030752">
    <property type="component" value="Unassembled WGS sequence"/>
</dbReference>
<evidence type="ECO:0000256" key="2">
    <source>
        <dbReference type="SAM" id="Phobius"/>
    </source>
</evidence>
<dbReference type="InParanoid" id="W2S6P6"/>
<keyword evidence="2" id="KW-0812">Transmembrane</keyword>
<reference evidence="3 4" key="1">
    <citation type="submission" date="2013-03" db="EMBL/GenBank/DDBJ databases">
        <title>The Genome Sequence of Phialophora europaea CBS 101466.</title>
        <authorList>
            <consortium name="The Broad Institute Genomics Platform"/>
            <person name="Cuomo C."/>
            <person name="de Hoog S."/>
            <person name="Gorbushina A."/>
            <person name="Walker B."/>
            <person name="Young S.K."/>
            <person name="Zeng Q."/>
            <person name="Gargeya S."/>
            <person name="Fitzgerald M."/>
            <person name="Haas B."/>
            <person name="Abouelleil A."/>
            <person name="Allen A.W."/>
            <person name="Alvarado L."/>
            <person name="Arachchi H.M."/>
            <person name="Berlin A.M."/>
            <person name="Chapman S.B."/>
            <person name="Gainer-Dewar J."/>
            <person name="Goldberg J."/>
            <person name="Griggs A."/>
            <person name="Gujja S."/>
            <person name="Hansen M."/>
            <person name="Howarth C."/>
            <person name="Imamovic A."/>
            <person name="Ireland A."/>
            <person name="Larimer J."/>
            <person name="McCowan C."/>
            <person name="Murphy C."/>
            <person name="Pearson M."/>
            <person name="Poon T.W."/>
            <person name="Priest M."/>
            <person name="Roberts A."/>
            <person name="Saif S."/>
            <person name="Shea T."/>
            <person name="Sisk P."/>
            <person name="Sykes S."/>
            <person name="Wortman J."/>
            <person name="Nusbaum C."/>
            <person name="Birren B."/>
        </authorList>
    </citation>
    <scope>NUCLEOTIDE SEQUENCE [LARGE SCALE GENOMIC DNA]</scope>
    <source>
        <strain evidence="3 4">CBS 101466</strain>
    </source>
</reference>
<dbReference type="eggNOG" id="ENOG502S2Z9">
    <property type="taxonomic scope" value="Eukaryota"/>
</dbReference>
<feature type="compositionally biased region" description="Basic residues" evidence="1">
    <location>
        <begin position="293"/>
        <end position="303"/>
    </location>
</feature>
<dbReference type="AlphaFoldDB" id="W2S6P6"/>
<evidence type="ECO:0000256" key="1">
    <source>
        <dbReference type="SAM" id="MobiDB-lite"/>
    </source>
</evidence>
<dbReference type="OrthoDB" id="3946741at2759"/>
<dbReference type="EMBL" id="KB822718">
    <property type="protein sequence ID" value="ETN43713.1"/>
    <property type="molecule type" value="Genomic_DNA"/>
</dbReference>
<keyword evidence="2" id="KW-0472">Membrane</keyword>
<keyword evidence="4" id="KW-1185">Reference proteome</keyword>
<feature type="compositionally biased region" description="Polar residues" evidence="1">
    <location>
        <begin position="379"/>
        <end position="395"/>
    </location>
</feature>
<feature type="compositionally biased region" description="Polar residues" evidence="1">
    <location>
        <begin position="77"/>
        <end position="95"/>
    </location>
</feature>
<proteinExistence type="predicted"/>
<name>W2S6P6_CYPE1</name>
<dbReference type="VEuPathDB" id="FungiDB:HMPREF1541_02872"/>
<feature type="region of interest" description="Disordered" evidence="1">
    <location>
        <begin position="73"/>
        <end position="110"/>
    </location>
</feature>
<dbReference type="STRING" id="1220924.W2S6P6"/>
<evidence type="ECO:0000313" key="3">
    <source>
        <dbReference type="EMBL" id="ETN43713.1"/>
    </source>
</evidence>
<organism evidence="3 4">
    <name type="scientific">Cyphellophora europaea (strain CBS 101466)</name>
    <name type="common">Phialophora europaea</name>
    <dbReference type="NCBI Taxonomy" id="1220924"/>
    <lineage>
        <taxon>Eukaryota</taxon>
        <taxon>Fungi</taxon>
        <taxon>Dikarya</taxon>
        <taxon>Ascomycota</taxon>
        <taxon>Pezizomycotina</taxon>
        <taxon>Eurotiomycetes</taxon>
        <taxon>Chaetothyriomycetidae</taxon>
        <taxon>Chaetothyriales</taxon>
        <taxon>Cyphellophoraceae</taxon>
        <taxon>Cyphellophora</taxon>
    </lineage>
</organism>
<feature type="region of interest" description="Disordered" evidence="1">
    <location>
        <begin position="276"/>
        <end position="401"/>
    </location>
</feature>
<keyword evidence="2" id="KW-1133">Transmembrane helix</keyword>
<feature type="transmembrane region" description="Helical" evidence="2">
    <location>
        <begin position="40"/>
        <end position="64"/>
    </location>
</feature>
<dbReference type="HOGENOM" id="CLU_022544_0_0_1"/>
<evidence type="ECO:0000313" key="4">
    <source>
        <dbReference type="Proteomes" id="UP000030752"/>
    </source>
</evidence>
<sequence length="496" mass="53682">MEIRMSPSSSNSAASPTMTEMRSNFMPEEMPPMNTGLSTVQIAGIGAGAGLAGLLVIALLFLFFRRRKQAKEDKSAFSKQISSPDTDTSQISSWGASRPRQPPVDKRRSFWRVSIKPEEIGIAVSERPGKRESGSSQVSMPKQPTPTMPARYADPRSSWPSLTRVNAAAPPRPPRDSVATIFDEDIEQQPNGPPRVSVGGVNFALAEPVKSSRARNTPQPLQLNQQAVPSPIFSAATSSALPLTPTYDNGNFIATPNRSIAPNSIDAALAATLPVSSMAPGGSDNVSPTPSPRRNRLQKKSSPKKPPPTAASYPTRQDSMSTEFDTDTTPGEDERRLETKASSPLAVIPQSPQSPISNLRYPSVPESAAVSPQARGNHAQPQQVVRSPSLTQFPLPNSDRQRRNTLFRNDQSFITIDSVSSEGRNSDYSIEWPVPPTNRPQDLGPLSPLSRIMNRATVETQYSIQRASEAHLSPSSQATITPGSKPGDLFFKVVMR</sequence>
<feature type="compositionally biased region" description="Polar residues" evidence="1">
    <location>
        <begin position="312"/>
        <end position="329"/>
    </location>
</feature>
<accession>W2S6P6</accession>
<dbReference type="RefSeq" id="XP_008715449.1">
    <property type="nucleotide sequence ID" value="XM_008717227.1"/>
</dbReference>